<evidence type="ECO:0000256" key="1">
    <source>
        <dbReference type="SAM" id="SignalP"/>
    </source>
</evidence>
<accession>A0ABY6N2Z5</accession>
<feature type="chain" id="PRO_5045426029" evidence="1">
    <location>
        <begin position="20"/>
        <end position="252"/>
    </location>
</feature>
<dbReference type="EMBL" id="CP100390">
    <property type="protein sequence ID" value="UZE96478.1"/>
    <property type="molecule type" value="Genomic_DNA"/>
</dbReference>
<dbReference type="RefSeq" id="WP_265047963.1">
    <property type="nucleotide sequence ID" value="NZ_CP100390.1"/>
</dbReference>
<organism evidence="2 3">
    <name type="scientific">Alkalimarinus alittae</name>
    <dbReference type="NCBI Taxonomy" id="2961619"/>
    <lineage>
        <taxon>Bacteria</taxon>
        <taxon>Pseudomonadati</taxon>
        <taxon>Pseudomonadota</taxon>
        <taxon>Gammaproteobacteria</taxon>
        <taxon>Alteromonadales</taxon>
        <taxon>Alteromonadaceae</taxon>
        <taxon>Alkalimarinus</taxon>
    </lineage>
</organism>
<dbReference type="Pfam" id="PF12974">
    <property type="entry name" value="Phosphonate-bd"/>
    <property type="match status" value="1"/>
</dbReference>
<evidence type="ECO:0000313" key="2">
    <source>
        <dbReference type="EMBL" id="UZE96478.1"/>
    </source>
</evidence>
<protein>
    <submittedName>
        <fullName evidence="2">Phosphate/phosphite/phosphonate ABC transporter substrate-binding protein</fullName>
    </submittedName>
</protein>
<feature type="signal peptide" evidence="1">
    <location>
        <begin position="1"/>
        <end position="19"/>
    </location>
</feature>
<gene>
    <name evidence="2" type="ORF">NKI27_01645</name>
</gene>
<evidence type="ECO:0000313" key="3">
    <source>
        <dbReference type="Proteomes" id="UP001163739"/>
    </source>
</evidence>
<sequence>MSVFLSVLVLVVLSPFSLASDVSGSDSDIIVEINHDDGGKISKRHGQKLLDALAREGCDALSYPGSEEQTPLLIFDSAPVSTVAVQRPGYRLIARAKTLEGALTVKGAILVYAARGISDLKHLKGEWISFVGKDSWTGYRLPIALLNKAGVDETTNNFYFVGNHVGSVSALLHKDVLVAVVAEPLAQRWAEPNELSIVAVTDEVETGGWWLHERVSIDRAQRCAQALTRVERSELKSLPAWIGGFVVADGVE</sequence>
<keyword evidence="1" id="KW-0732">Signal</keyword>
<dbReference type="Gene3D" id="3.40.190.10">
    <property type="entry name" value="Periplasmic binding protein-like II"/>
    <property type="match status" value="1"/>
</dbReference>
<reference evidence="2" key="1">
    <citation type="submission" date="2022-06" db="EMBL/GenBank/DDBJ databases">
        <title>Alkalimarinus sp. nov., isolated from gut of a Alitta virens.</title>
        <authorList>
            <person name="Yang A.I."/>
            <person name="Shin N.-R."/>
        </authorList>
    </citation>
    <scope>NUCLEOTIDE SEQUENCE</scope>
    <source>
        <strain evidence="2">A2M4</strain>
    </source>
</reference>
<dbReference type="Proteomes" id="UP001163739">
    <property type="component" value="Chromosome"/>
</dbReference>
<dbReference type="SUPFAM" id="SSF53850">
    <property type="entry name" value="Periplasmic binding protein-like II"/>
    <property type="match status" value="1"/>
</dbReference>
<proteinExistence type="predicted"/>
<keyword evidence="3" id="KW-1185">Reference proteome</keyword>
<name>A0ABY6N2Z5_9ALTE</name>